<keyword evidence="2" id="KW-1185">Reference proteome</keyword>
<dbReference type="RefSeq" id="WP_184204020.1">
    <property type="nucleotide sequence ID" value="NZ_JACHGW010000010.1"/>
</dbReference>
<accession>A0A7W9SWY4</accession>
<evidence type="ECO:0000313" key="1">
    <source>
        <dbReference type="EMBL" id="MBB6053933.1"/>
    </source>
</evidence>
<name>A0A7W9SWY4_ARMRO</name>
<sequence length="213" mass="24340">MSQKHETPFQLVRGVKVADLSGVHEGYSLLHAQEGYWVFTVNVSAENLKRDFYRLAGEVSGRGFLVLERGTPKAVEEKLRKRPSDPLHVDVYYLDGQTWATVKPLIERFEETLFCDGEINFGYGSHVNNDEVFVGAYKRIAIYAVDPQKYETALRELGIPREDALRTVWDTLSPSNPGSRHALKDTPFTIQQVFEHLEPKGLHFAEHRLDRDP</sequence>
<dbReference type="Proteomes" id="UP000520814">
    <property type="component" value="Unassembled WGS sequence"/>
</dbReference>
<protein>
    <submittedName>
        <fullName evidence="1">Uncharacterized protein</fullName>
    </submittedName>
</protein>
<reference evidence="1 2" key="1">
    <citation type="submission" date="2020-08" db="EMBL/GenBank/DDBJ databases">
        <title>Genomic Encyclopedia of Type Strains, Phase IV (KMG-IV): sequencing the most valuable type-strain genomes for metagenomic binning, comparative biology and taxonomic classification.</title>
        <authorList>
            <person name="Goeker M."/>
        </authorList>
    </citation>
    <scope>NUCLEOTIDE SEQUENCE [LARGE SCALE GENOMIC DNA]</scope>
    <source>
        <strain evidence="1 2">DSM 23562</strain>
    </source>
</reference>
<dbReference type="EMBL" id="JACHGW010000010">
    <property type="protein sequence ID" value="MBB6053933.1"/>
    <property type="molecule type" value="Genomic_DNA"/>
</dbReference>
<comment type="caution">
    <text evidence="1">The sequence shown here is derived from an EMBL/GenBank/DDBJ whole genome shotgun (WGS) entry which is preliminary data.</text>
</comment>
<proteinExistence type="predicted"/>
<organism evidence="1 2">
    <name type="scientific">Armatimonas rosea</name>
    <dbReference type="NCBI Taxonomy" id="685828"/>
    <lineage>
        <taxon>Bacteria</taxon>
        <taxon>Bacillati</taxon>
        <taxon>Armatimonadota</taxon>
        <taxon>Armatimonadia</taxon>
        <taxon>Armatimonadales</taxon>
        <taxon>Armatimonadaceae</taxon>
        <taxon>Armatimonas</taxon>
    </lineage>
</organism>
<gene>
    <name evidence="1" type="ORF">HNQ39_005780</name>
</gene>
<evidence type="ECO:0000313" key="2">
    <source>
        <dbReference type="Proteomes" id="UP000520814"/>
    </source>
</evidence>
<dbReference type="AlphaFoldDB" id="A0A7W9SWY4"/>